<dbReference type="Proteomes" id="UP000693970">
    <property type="component" value="Unassembled WGS sequence"/>
</dbReference>
<dbReference type="EMBL" id="JAGRRH010000023">
    <property type="protein sequence ID" value="KAG7344166.1"/>
    <property type="molecule type" value="Genomic_DNA"/>
</dbReference>
<organism evidence="1 2">
    <name type="scientific">Nitzschia inconspicua</name>
    <dbReference type="NCBI Taxonomy" id="303405"/>
    <lineage>
        <taxon>Eukaryota</taxon>
        <taxon>Sar</taxon>
        <taxon>Stramenopiles</taxon>
        <taxon>Ochrophyta</taxon>
        <taxon>Bacillariophyta</taxon>
        <taxon>Bacillariophyceae</taxon>
        <taxon>Bacillariophycidae</taxon>
        <taxon>Bacillariales</taxon>
        <taxon>Bacillariaceae</taxon>
        <taxon>Nitzschia</taxon>
    </lineage>
</organism>
<accession>A0A9K3KIS9</accession>
<evidence type="ECO:0000313" key="2">
    <source>
        <dbReference type="Proteomes" id="UP000693970"/>
    </source>
</evidence>
<comment type="caution">
    <text evidence="1">The sequence shown here is derived from an EMBL/GenBank/DDBJ whole genome shotgun (WGS) entry which is preliminary data.</text>
</comment>
<dbReference type="AlphaFoldDB" id="A0A9K3KIS9"/>
<evidence type="ECO:0000313" key="1">
    <source>
        <dbReference type="EMBL" id="KAG7344166.1"/>
    </source>
</evidence>
<proteinExistence type="predicted"/>
<reference evidence="1" key="2">
    <citation type="submission" date="2021-04" db="EMBL/GenBank/DDBJ databases">
        <authorList>
            <person name="Podell S."/>
        </authorList>
    </citation>
    <scope>NUCLEOTIDE SEQUENCE</scope>
    <source>
        <strain evidence="1">Hildebrandi</strain>
    </source>
</reference>
<sequence length="246" mass="26907">MLSSMAFSTSELVSKRWTHQSTLLSMSATSTEAIDESEIRCLSRRSLLFKGIAATASISAALITSTTTHITPAQAASADSLDLDSYLYKIVRVREATQQERRLIQTGKFKDIQRANVKLAVKFMVQNYRLADCVVGASAYLKGGNTAQMKAIDVGQTAVQNLQTILEYFDTSDVENIKVSSSGLGGKEELVLKGLEAAQLKLDEFLGFFDDSTVAKIKAKVQEENELNVKEFDRSLGDIINLPPPS</sequence>
<protein>
    <submittedName>
        <fullName evidence="1">Uncharacterized protein</fullName>
    </submittedName>
</protein>
<reference evidence="1" key="1">
    <citation type="journal article" date="2021" name="Sci. Rep.">
        <title>Diploid genomic architecture of Nitzschia inconspicua, an elite biomass production diatom.</title>
        <authorList>
            <person name="Oliver A."/>
            <person name="Podell S."/>
            <person name="Pinowska A."/>
            <person name="Traller J.C."/>
            <person name="Smith S.R."/>
            <person name="McClure R."/>
            <person name="Beliaev A."/>
            <person name="Bohutskyi P."/>
            <person name="Hill E.A."/>
            <person name="Rabines A."/>
            <person name="Zheng H."/>
            <person name="Allen L.Z."/>
            <person name="Kuo A."/>
            <person name="Grigoriev I.V."/>
            <person name="Allen A.E."/>
            <person name="Hazlebeck D."/>
            <person name="Allen E.E."/>
        </authorList>
    </citation>
    <scope>NUCLEOTIDE SEQUENCE</scope>
    <source>
        <strain evidence="1">Hildebrandi</strain>
    </source>
</reference>
<keyword evidence="2" id="KW-1185">Reference proteome</keyword>
<dbReference type="OrthoDB" id="205651at2759"/>
<gene>
    <name evidence="1" type="ORF">IV203_022174</name>
</gene>
<name>A0A9K3KIS9_9STRA</name>